<keyword evidence="1" id="KW-0378">Hydrolase</keyword>
<organism evidence="1 2">
    <name type="scientific">Aphis craccivora</name>
    <name type="common">Cowpea aphid</name>
    <dbReference type="NCBI Taxonomy" id="307492"/>
    <lineage>
        <taxon>Eukaryota</taxon>
        <taxon>Metazoa</taxon>
        <taxon>Ecdysozoa</taxon>
        <taxon>Arthropoda</taxon>
        <taxon>Hexapoda</taxon>
        <taxon>Insecta</taxon>
        <taxon>Pterygota</taxon>
        <taxon>Neoptera</taxon>
        <taxon>Paraneoptera</taxon>
        <taxon>Hemiptera</taxon>
        <taxon>Sternorrhyncha</taxon>
        <taxon>Aphidomorpha</taxon>
        <taxon>Aphidoidea</taxon>
        <taxon>Aphididae</taxon>
        <taxon>Aphidini</taxon>
        <taxon>Aphis</taxon>
        <taxon>Aphis</taxon>
    </lineage>
</organism>
<dbReference type="GO" id="GO:0004386">
    <property type="term" value="F:helicase activity"/>
    <property type="evidence" value="ECO:0007669"/>
    <property type="project" value="UniProtKB-KW"/>
</dbReference>
<dbReference type="InterPro" id="IPR027417">
    <property type="entry name" value="P-loop_NTPase"/>
</dbReference>
<keyword evidence="1" id="KW-0067">ATP-binding</keyword>
<dbReference type="OrthoDB" id="6623760at2759"/>
<dbReference type="Proteomes" id="UP000478052">
    <property type="component" value="Unassembled WGS sequence"/>
</dbReference>
<comment type="caution">
    <text evidence="1">The sequence shown here is derived from an EMBL/GenBank/DDBJ whole genome shotgun (WGS) entry which is preliminary data.</text>
</comment>
<dbReference type="EMBL" id="VUJU01002877">
    <property type="protein sequence ID" value="KAF0759816.1"/>
    <property type="molecule type" value="Genomic_DNA"/>
</dbReference>
<dbReference type="SUPFAM" id="SSF52540">
    <property type="entry name" value="P-loop containing nucleoside triphosphate hydrolases"/>
    <property type="match status" value="1"/>
</dbReference>
<keyword evidence="2" id="KW-1185">Reference proteome</keyword>
<sequence>MTTNKDQGQTLDVAVIDLSGQCFSHGQLYIALSRVTSKSNMYIFAPPPNLEEGDNIVYKEIVRIPLISHSKVEYVLNGIEWYSEVTCKILDRCTSLSLLI</sequence>
<protein>
    <submittedName>
        <fullName evidence="1">ATP-dependent DNA helicase PIF6-like</fullName>
    </submittedName>
</protein>
<keyword evidence="1" id="KW-0547">Nucleotide-binding</keyword>
<name>A0A6G0YQ39_APHCR</name>
<evidence type="ECO:0000313" key="2">
    <source>
        <dbReference type="Proteomes" id="UP000478052"/>
    </source>
</evidence>
<reference evidence="1 2" key="1">
    <citation type="submission" date="2019-08" db="EMBL/GenBank/DDBJ databases">
        <title>Whole genome of Aphis craccivora.</title>
        <authorList>
            <person name="Voronova N.V."/>
            <person name="Shulinski R.S."/>
            <person name="Bandarenka Y.V."/>
            <person name="Zhorov D.G."/>
            <person name="Warner D."/>
        </authorList>
    </citation>
    <scope>NUCLEOTIDE SEQUENCE [LARGE SCALE GENOMIC DNA]</scope>
    <source>
        <strain evidence="1">180601</strain>
        <tissue evidence="1">Whole Body</tissue>
    </source>
</reference>
<keyword evidence="1" id="KW-0347">Helicase</keyword>
<dbReference type="AlphaFoldDB" id="A0A6G0YQ39"/>
<proteinExistence type="predicted"/>
<gene>
    <name evidence="1" type="ORF">FWK35_00025488</name>
</gene>
<evidence type="ECO:0000313" key="1">
    <source>
        <dbReference type="EMBL" id="KAF0759816.1"/>
    </source>
</evidence>
<accession>A0A6G0YQ39</accession>